<dbReference type="SUPFAM" id="SSF53850">
    <property type="entry name" value="Periplasmic binding protein-like II"/>
    <property type="match status" value="1"/>
</dbReference>
<dbReference type="PROSITE" id="PS51257">
    <property type="entry name" value="PROKAR_LIPOPROTEIN"/>
    <property type="match status" value="1"/>
</dbReference>
<dbReference type="NCBIfam" id="NF037995">
    <property type="entry name" value="TRAP_S1"/>
    <property type="match status" value="1"/>
</dbReference>
<dbReference type="AlphaFoldDB" id="A0A242KVQ8"/>
<dbReference type="GO" id="GO:0055085">
    <property type="term" value="P:transmembrane transport"/>
    <property type="evidence" value="ECO:0007669"/>
    <property type="project" value="InterPro"/>
</dbReference>
<comment type="caution">
    <text evidence="3">The sequence shown here is derived from an EMBL/GenBank/DDBJ whole genome shotgun (WGS) entry which is preliminary data.</text>
</comment>
<dbReference type="PANTHER" id="PTHR33376:SF2">
    <property type="entry name" value="DICARBOXYLATE-BINDING PERIPLASMIC PROTEIN"/>
    <property type="match status" value="1"/>
</dbReference>
<proteinExistence type="predicted"/>
<dbReference type="Gene3D" id="3.40.190.170">
    <property type="entry name" value="Bacterial extracellular solute-binding protein, family 7"/>
    <property type="match status" value="1"/>
</dbReference>
<feature type="signal peptide" evidence="2">
    <location>
        <begin position="1"/>
        <end position="19"/>
    </location>
</feature>
<reference evidence="3 4" key="1">
    <citation type="submission" date="2017-05" db="EMBL/GenBank/DDBJ databases">
        <title>The Genome Sequence of Enterococcus mundtii 6B1_DIV0119.</title>
        <authorList>
            <consortium name="The Broad Institute Genomics Platform"/>
            <consortium name="The Broad Institute Genomic Center for Infectious Diseases"/>
            <person name="Earl A."/>
            <person name="Manson A."/>
            <person name="Schwartman J."/>
            <person name="Gilmore M."/>
            <person name="Abouelleil A."/>
            <person name="Cao P."/>
            <person name="Chapman S."/>
            <person name="Cusick C."/>
            <person name="Shea T."/>
            <person name="Young S."/>
            <person name="Neafsey D."/>
            <person name="Nusbaum C."/>
            <person name="Birren B."/>
        </authorList>
    </citation>
    <scope>NUCLEOTIDE SEQUENCE [LARGE SCALE GENOMIC DNA]</scope>
    <source>
        <strain evidence="3 4">6B1_DIV0119</strain>
    </source>
</reference>
<keyword evidence="1 2" id="KW-0732">Signal</keyword>
<organism evidence="3 4">
    <name type="scientific">Enterococcus mundtii</name>
    <dbReference type="NCBI Taxonomy" id="53346"/>
    <lineage>
        <taxon>Bacteria</taxon>
        <taxon>Bacillati</taxon>
        <taxon>Bacillota</taxon>
        <taxon>Bacilli</taxon>
        <taxon>Lactobacillales</taxon>
        <taxon>Enterococcaceae</taxon>
        <taxon>Enterococcus</taxon>
    </lineage>
</organism>
<dbReference type="GO" id="GO:0030246">
    <property type="term" value="F:carbohydrate binding"/>
    <property type="evidence" value="ECO:0007669"/>
    <property type="project" value="TreeGrafter"/>
</dbReference>
<dbReference type="CDD" id="cd13671">
    <property type="entry name" value="PBP2_TRAP_SBP_like_3"/>
    <property type="match status" value="1"/>
</dbReference>
<gene>
    <name evidence="3" type="ORF">A5802_002551</name>
</gene>
<dbReference type="PANTHER" id="PTHR33376">
    <property type="match status" value="1"/>
</dbReference>
<protein>
    <submittedName>
        <fullName evidence="3">TRAP dicarboxylate transporter subunit DctP</fullName>
    </submittedName>
</protein>
<evidence type="ECO:0000313" key="4">
    <source>
        <dbReference type="Proteomes" id="UP000195024"/>
    </source>
</evidence>
<dbReference type="Pfam" id="PF03480">
    <property type="entry name" value="DctP"/>
    <property type="match status" value="1"/>
</dbReference>
<name>A0A242KVQ8_ENTMU</name>
<evidence type="ECO:0000256" key="1">
    <source>
        <dbReference type="ARBA" id="ARBA00022729"/>
    </source>
</evidence>
<dbReference type="NCBIfam" id="TIGR00787">
    <property type="entry name" value="dctP"/>
    <property type="match status" value="1"/>
</dbReference>
<dbReference type="EMBL" id="NGMS01000002">
    <property type="protein sequence ID" value="OTP25398.1"/>
    <property type="molecule type" value="Genomic_DNA"/>
</dbReference>
<evidence type="ECO:0000256" key="2">
    <source>
        <dbReference type="SAM" id="SignalP"/>
    </source>
</evidence>
<dbReference type="InterPro" id="IPR004682">
    <property type="entry name" value="TRAP_DctP"/>
</dbReference>
<dbReference type="Proteomes" id="UP000195024">
    <property type="component" value="Unassembled WGS sequence"/>
</dbReference>
<dbReference type="InterPro" id="IPR038404">
    <property type="entry name" value="TRAP_DctP_sf"/>
</dbReference>
<feature type="chain" id="PRO_5039603473" evidence="2">
    <location>
        <begin position="20"/>
        <end position="376"/>
    </location>
</feature>
<accession>A0A242KVQ8</accession>
<dbReference type="GO" id="GO:0030288">
    <property type="term" value="C:outer membrane-bounded periplasmic space"/>
    <property type="evidence" value="ECO:0007669"/>
    <property type="project" value="InterPro"/>
</dbReference>
<sequence length="376" mass="41996">MKKTLAFAFCLLGILGLSGCGSQSSVGVVANAEEEATITLRFAYASNSQPVIDAMNKFGELVEEKTAGSVKVKYFPDGQLGGERELIELTQSGAIDFTKVSASALESFSKVYSIFSVPYLFNDEQHFFNVMENEEIMQPIYQSTTDLGFSGLTYYDSGQRSFYMVDGPIHTPDDLKGKKIRVMQSETAIRMVELLGGSPVPMGSDEVYTSLQSNLINGSENNEFVLYTAGHGGVAKYYSYDEHTRVPDIIIMNDAIKERLTAEQQQAIEEAAKESTIFEIEAFAQAIEEEKRVATEEYGVQFNEVDNTPFREAVAPLHDEFKNHPDFQTLYRMISRRRGVIDEKRNQSAVRISRSMSVDRYDHHCLVASILANDFG</sequence>
<evidence type="ECO:0000313" key="3">
    <source>
        <dbReference type="EMBL" id="OTP25398.1"/>
    </source>
</evidence>
<dbReference type="InterPro" id="IPR018389">
    <property type="entry name" value="DctP_fam"/>
</dbReference>